<dbReference type="InterPro" id="IPR024618">
    <property type="entry name" value="DUF3857"/>
</dbReference>
<dbReference type="AlphaFoldDB" id="A0A4V1AGN9"/>
<organism evidence="3 4">
    <name type="scientific">Flavobacterium nackdongense</name>
    <dbReference type="NCBI Taxonomy" id="2547394"/>
    <lineage>
        <taxon>Bacteria</taxon>
        <taxon>Pseudomonadati</taxon>
        <taxon>Bacteroidota</taxon>
        <taxon>Flavobacteriia</taxon>
        <taxon>Flavobacteriales</taxon>
        <taxon>Flavobacteriaceae</taxon>
        <taxon>Flavobacterium</taxon>
    </lineage>
</organism>
<dbReference type="EMBL" id="CP037933">
    <property type="protein sequence ID" value="QBN18702.1"/>
    <property type="molecule type" value="Genomic_DNA"/>
</dbReference>
<feature type="domain" description="DUF3857" evidence="2">
    <location>
        <begin position="73"/>
        <end position="209"/>
    </location>
</feature>
<reference evidence="4" key="1">
    <citation type="submission" date="2019-03" db="EMBL/GenBank/DDBJ databases">
        <title>Flavobacterium sp.</title>
        <authorList>
            <person name="Kim H."/>
        </authorList>
    </citation>
    <scope>NUCLEOTIDE SEQUENCE [LARGE SCALE GENOMIC DNA]</scope>
    <source>
        <strain evidence="4">GS13</strain>
    </source>
</reference>
<sequence length="675" mass="76939">MNPLKTNLLAIILFFTFFYSISNAQEFKLGKVSIAELQEKEHPKDPSAAAAILFKKGNVSFIYDQNEGFLMVTDVKTRIKIYKKEGYEWANQEVSYYIESGAYEKVSFSDVATYNLVEGKIEKTKMKSDGEFVEKINKYWSRKKIAMPNVKEGSVIEFSYSLRSPRYGSFRDWYFQTSIPVNYCEYHTYVPEYFTYNSNHKGFLAPKISVEKRSNSVILNNRERTGGGYTPVTSSTWQDKIDFSETHTTYVSENLPAIKDEAFVNNIDNYTSSISHELSMTKFPNSIAKTYSTDWESVVKTIYNYDDFGPELNKTGYFEDDITKILTGLTTQPEKIEAIFNYVKTNVKWNNFKGYSCNDGVKTAYKSKTGNTGEINLMLTAMLRFAGLNANPVLISTRDNGITFFPSRMAFNAVIAAVETPEGMILLDATEKYAVPNVLPLRDLNWFGRLIRKDGTSTEVDLMPKILSKEAINMSIVLKSDGSATGKIRKLLSDHEALGFRKENLSATNDAYLEKLERENGDIEISDYTRESELELSKPIVETYYYKDTKDIEIINDKIYFSPMLFLTAKENPFKQEVREYPVDFGYPSQGKYNILIDLPEGYVVESMPAPMNIATGEDIGGFKFMISNTDSKIQLAITSTINSAIVPADFYPVLKAYFQQMIDKENEKIILKKI</sequence>
<accession>A0A4V1AGN9</accession>
<protein>
    <submittedName>
        <fullName evidence="3">DUF3857 domain-containing protein</fullName>
    </submittedName>
</protein>
<name>A0A4V1AGN9_9FLAO</name>
<evidence type="ECO:0000313" key="3">
    <source>
        <dbReference type="EMBL" id="QBN18702.1"/>
    </source>
</evidence>
<dbReference type="Gene3D" id="3.10.620.30">
    <property type="match status" value="1"/>
</dbReference>
<evidence type="ECO:0000259" key="2">
    <source>
        <dbReference type="Pfam" id="PF12969"/>
    </source>
</evidence>
<gene>
    <name evidence="3" type="ORF">E1750_07750</name>
</gene>
<dbReference type="Pfam" id="PF12969">
    <property type="entry name" value="DUF3857"/>
    <property type="match status" value="1"/>
</dbReference>
<dbReference type="Gene3D" id="2.60.40.3140">
    <property type="match status" value="1"/>
</dbReference>
<dbReference type="InterPro" id="IPR002931">
    <property type="entry name" value="Transglutaminase-like"/>
</dbReference>
<dbReference type="OrthoDB" id="98874at2"/>
<dbReference type="KEGG" id="fnk:E1750_07750"/>
<feature type="domain" description="Transglutaminase-like" evidence="1">
    <location>
        <begin position="325"/>
        <end position="400"/>
    </location>
</feature>
<proteinExistence type="predicted"/>
<evidence type="ECO:0000259" key="1">
    <source>
        <dbReference type="Pfam" id="PF01841"/>
    </source>
</evidence>
<dbReference type="Pfam" id="PF01841">
    <property type="entry name" value="Transglut_core"/>
    <property type="match status" value="1"/>
</dbReference>
<dbReference type="RefSeq" id="WP_133276224.1">
    <property type="nucleotide sequence ID" value="NZ_CP037933.1"/>
</dbReference>
<dbReference type="Proteomes" id="UP000291124">
    <property type="component" value="Chromosome"/>
</dbReference>
<dbReference type="Gene3D" id="2.60.120.1130">
    <property type="match status" value="1"/>
</dbReference>
<keyword evidence="4" id="KW-1185">Reference proteome</keyword>
<evidence type="ECO:0000313" key="4">
    <source>
        <dbReference type="Proteomes" id="UP000291124"/>
    </source>
</evidence>